<protein>
    <recommendedName>
        <fullName evidence="2">UPF0102 protein HMPREF9220_0223</fullName>
    </recommendedName>
</protein>
<organism evidence="3 4">
    <name type="scientific">Dialister micraerophilus UPII 345-E</name>
    <dbReference type="NCBI Taxonomy" id="910314"/>
    <lineage>
        <taxon>Bacteria</taxon>
        <taxon>Bacillati</taxon>
        <taxon>Bacillota</taxon>
        <taxon>Negativicutes</taxon>
        <taxon>Veillonellales</taxon>
        <taxon>Veillonellaceae</taxon>
        <taxon>Dialister</taxon>
    </lineage>
</organism>
<dbReference type="Proteomes" id="UP000004594">
    <property type="component" value="Unassembled WGS sequence"/>
</dbReference>
<dbReference type="Gene3D" id="3.40.1350.10">
    <property type="match status" value="1"/>
</dbReference>
<dbReference type="SUPFAM" id="SSF52980">
    <property type="entry name" value="Restriction endonuclease-like"/>
    <property type="match status" value="1"/>
</dbReference>
<name>E4LAF9_9FIRM</name>
<comment type="caution">
    <text evidence="3">The sequence shown here is derived from an EMBL/GenBank/DDBJ whole genome shotgun (WGS) entry which is preliminary data.</text>
</comment>
<dbReference type="NCBIfam" id="TIGR00252">
    <property type="entry name" value="YraN family protein"/>
    <property type="match status" value="1"/>
</dbReference>
<evidence type="ECO:0000256" key="2">
    <source>
        <dbReference type="HAMAP-Rule" id="MF_00048"/>
    </source>
</evidence>
<reference evidence="3 4" key="1">
    <citation type="submission" date="2010-11" db="EMBL/GenBank/DDBJ databases">
        <authorList>
            <person name="Durkin A.S."/>
            <person name="Madupu R."/>
            <person name="Torralba M."/>
            <person name="Gillis M."/>
            <person name="Methe B."/>
            <person name="Sutton G."/>
            <person name="Nelson K.E."/>
        </authorList>
    </citation>
    <scope>NUCLEOTIDE SEQUENCE [LARGE SCALE GENOMIC DNA]</scope>
    <source>
        <strain evidence="3 4">UPII 345-E</strain>
    </source>
</reference>
<proteinExistence type="inferred from homology"/>
<dbReference type="NCBIfam" id="NF009150">
    <property type="entry name" value="PRK12497.1-3"/>
    <property type="match status" value="1"/>
</dbReference>
<dbReference type="Pfam" id="PF02021">
    <property type="entry name" value="UPF0102"/>
    <property type="match status" value="1"/>
</dbReference>
<dbReference type="OrthoDB" id="9802516at2"/>
<dbReference type="NCBIfam" id="NF009154">
    <property type="entry name" value="PRK12497.3-3"/>
    <property type="match status" value="1"/>
</dbReference>
<dbReference type="InterPro" id="IPR003509">
    <property type="entry name" value="UPF0102_YraN-like"/>
</dbReference>
<dbReference type="InterPro" id="IPR011856">
    <property type="entry name" value="tRNA_endonuc-like_dom_sf"/>
</dbReference>
<evidence type="ECO:0000256" key="1">
    <source>
        <dbReference type="ARBA" id="ARBA00006738"/>
    </source>
</evidence>
<dbReference type="EMBL" id="AENT01000030">
    <property type="protein sequence ID" value="EFR42201.1"/>
    <property type="molecule type" value="Genomic_DNA"/>
</dbReference>
<dbReference type="eggNOG" id="COG0792">
    <property type="taxonomic scope" value="Bacteria"/>
</dbReference>
<dbReference type="PANTHER" id="PTHR34039">
    <property type="entry name" value="UPF0102 PROTEIN YRAN"/>
    <property type="match status" value="1"/>
</dbReference>
<dbReference type="InterPro" id="IPR011335">
    <property type="entry name" value="Restrct_endonuc-II-like"/>
</dbReference>
<dbReference type="CDD" id="cd20736">
    <property type="entry name" value="PoNe_Nuclease"/>
    <property type="match status" value="1"/>
</dbReference>
<gene>
    <name evidence="3" type="ORF">HMPREF9220_0223</name>
</gene>
<evidence type="ECO:0000313" key="3">
    <source>
        <dbReference type="EMBL" id="EFR42201.1"/>
    </source>
</evidence>
<dbReference type="AlphaFoldDB" id="E4LAF9"/>
<dbReference type="HAMAP" id="MF_00048">
    <property type="entry name" value="UPF0102"/>
    <property type="match status" value="1"/>
</dbReference>
<accession>E4LAF9</accession>
<evidence type="ECO:0000313" key="4">
    <source>
        <dbReference type="Proteomes" id="UP000004594"/>
    </source>
</evidence>
<comment type="similarity">
    <text evidence="1 2">Belongs to the UPF0102 family.</text>
</comment>
<dbReference type="RefSeq" id="WP_007555251.1">
    <property type="nucleotide sequence ID" value="NZ_AENT01000030.1"/>
</dbReference>
<dbReference type="GO" id="GO:0003676">
    <property type="term" value="F:nucleic acid binding"/>
    <property type="evidence" value="ECO:0007669"/>
    <property type="project" value="InterPro"/>
</dbReference>
<dbReference type="PANTHER" id="PTHR34039:SF1">
    <property type="entry name" value="UPF0102 PROTEIN YRAN"/>
    <property type="match status" value="1"/>
</dbReference>
<sequence>MKKSELGRYGEELAEKYLEKKGFKLLAKNFRRRHGEIDLIMQDGETWVFVEVKARTNKRFGEPIESVTPYKREHIRYCANMYLYMKQEEDRQVRFDVVEIMIYPGKEPVYRHVVNAF</sequence>